<dbReference type="RefSeq" id="WP_072315690.1">
    <property type="nucleotide sequence ID" value="NZ_FPJE01000002.1"/>
</dbReference>
<gene>
    <name evidence="2" type="ORF">SAMN02927921_00391</name>
</gene>
<feature type="domain" description="Thiopeptide-type bacteriocin biosynthesis" evidence="1">
    <location>
        <begin position="6"/>
        <end position="285"/>
    </location>
</feature>
<dbReference type="Pfam" id="PF14028">
    <property type="entry name" value="Lant_dehydr_C"/>
    <property type="match status" value="1"/>
</dbReference>
<proteinExistence type="predicted"/>
<dbReference type="NCBIfam" id="TIGR03891">
    <property type="entry name" value="thiopep_ocin"/>
    <property type="match status" value="1"/>
</dbReference>
<evidence type="ECO:0000313" key="2">
    <source>
        <dbReference type="EMBL" id="SFW18326.1"/>
    </source>
</evidence>
<protein>
    <submittedName>
        <fullName evidence="2">Thiopeptide-type bacteriocin biosynthesis domain-containing protein</fullName>
    </submittedName>
</protein>
<dbReference type="AlphaFoldDB" id="A0A1K1M8N1"/>
<name>A0A1K1M8N1_9FLAO</name>
<dbReference type="EMBL" id="FPJE01000002">
    <property type="protein sequence ID" value="SFW18326.1"/>
    <property type="molecule type" value="Genomic_DNA"/>
</dbReference>
<dbReference type="STRING" id="1150368.SAMN02927921_00391"/>
<reference evidence="2 3" key="1">
    <citation type="submission" date="2016-11" db="EMBL/GenBank/DDBJ databases">
        <authorList>
            <person name="Jaros S."/>
            <person name="Januszkiewicz K."/>
            <person name="Wedrychowicz H."/>
        </authorList>
    </citation>
    <scope>NUCLEOTIDE SEQUENCE [LARGE SCALE GENOMIC DNA]</scope>
    <source>
        <strain evidence="2 3">CGMCC 1.12145</strain>
    </source>
</reference>
<dbReference type="Proteomes" id="UP000182248">
    <property type="component" value="Unassembled WGS sequence"/>
</dbReference>
<dbReference type="InterPro" id="IPR023809">
    <property type="entry name" value="Thiopep_bacteriocin_synth_dom"/>
</dbReference>
<dbReference type="OrthoDB" id="1273722at2"/>
<evidence type="ECO:0000259" key="1">
    <source>
        <dbReference type="Pfam" id="PF14028"/>
    </source>
</evidence>
<evidence type="ECO:0000313" key="3">
    <source>
        <dbReference type="Proteomes" id="UP000182248"/>
    </source>
</evidence>
<sequence>MEQHPWIAAHIYYPGNTDKVLQHLLRPFLDEVQTILHPFTPWFFIRYWKQGSHIRFRLNPLPGQEDHIRQELQKQANAFFRQYPAVPEQHDRHYSAPVALRFEPYIPETERYGNAKSLPAAEHLFYTSSAFVLERFAEIHKASLLIESLRMQLITLWATGWDERRLVHICTLFIEGWLPRLYDPALEQTAQKAHWMAVFKQSFNRHADQIIPAFGAFRKALLKGHTDHRSQQFYTNHTRMFETYENYRFTPEKMNAIVGSFLHMNNNRLGISNHEEAYGMYCTCKCIQHINHDQNPE</sequence>
<accession>A0A1K1M8N1</accession>
<keyword evidence="3" id="KW-1185">Reference proteome</keyword>
<organism evidence="2 3">
    <name type="scientific">Sinomicrobium oceani</name>
    <dbReference type="NCBI Taxonomy" id="1150368"/>
    <lineage>
        <taxon>Bacteria</taxon>
        <taxon>Pseudomonadati</taxon>
        <taxon>Bacteroidota</taxon>
        <taxon>Flavobacteriia</taxon>
        <taxon>Flavobacteriales</taxon>
        <taxon>Flavobacteriaceae</taxon>
        <taxon>Sinomicrobium</taxon>
    </lineage>
</organism>